<dbReference type="TCDB" id="2.A.1.49.8">
    <property type="family name" value="the major facilitator superfamily (mfs)"/>
</dbReference>
<keyword evidence="3 6" id="KW-0812">Transmembrane</keyword>
<evidence type="ECO:0000256" key="4">
    <source>
        <dbReference type="ARBA" id="ARBA00022989"/>
    </source>
</evidence>
<protein>
    <submittedName>
        <fullName evidence="8">Major facilitator superfamily MFS_1</fullName>
    </submittedName>
</protein>
<accession>E8UWW5</accession>
<evidence type="ECO:0000256" key="5">
    <source>
        <dbReference type="ARBA" id="ARBA00023136"/>
    </source>
</evidence>
<evidence type="ECO:0000256" key="3">
    <source>
        <dbReference type="ARBA" id="ARBA00022692"/>
    </source>
</evidence>
<dbReference type="GO" id="GO:0016020">
    <property type="term" value="C:membrane"/>
    <property type="evidence" value="ECO:0007669"/>
    <property type="project" value="UniProtKB-SubCell"/>
</dbReference>
<sequence length="417" mass="44092">MLNAMKAPAKPNKVGLAGATVALVLLTALNFVNYIDRYILPGVQEMVKHEFSLTDQAVGALTTWFFIAYIVAAPATGWLGDRMSRKLLIFAGALLWSGVNLFTAFVHSYDALLVRHAALGIGEASFGIFAPAVLADFYPAEQRNRVLTIFNLAVPVGAAIGYAAGGGLAAAHGWRAPFFVSAIPGIIFAFAVLFFMKEPKRGASDKSESKPEKQMVLGLVKNHAYTTSVIAFAMVTFMIGGVAAWIPTFFQRFHGMSLQKADFSVGAITVVAGIAGTVLGGIWAQKWIKTNHRALYLVSAWSALSSIPFALLCFFGPGKLSLPSLALAEFCIFLGTGPLNAAVVNAVSSRVRATALAGELFLLHVLGDAPSPRLIGAVSDATNLRLGLAVTVVALAIAGALLFYGARFAPKVESQLA</sequence>
<dbReference type="AlphaFoldDB" id="E8UWW5"/>
<keyword evidence="4 6" id="KW-1133">Transmembrane helix</keyword>
<dbReference type="STRING" id="401053.AciPR4_1021"/>
<dbReference type="InterPro" id="IPR044770">
    <property type="entry name" value="MFS_spinster-like"/>
</dbReference>
<dbReference type="KEGG" id="tsa:AciPR4_1021"/>
<evidence type="ECO:0000313" key="8">
    <source>
        <dbReference type="EMBL" id="ADV81852.1"/>
    </source>
</evidence>
<dbReference type="PROSITE" id="PS50850">
    <property type="entry name" value="MFS"/>
    <property type="match status" value="1"/>
</dbReference>
<feature type="transmembrane region" description="Helical" evidence="6">
    <location>
        <begin position="296"/>
        <end position="317"/>
    </location>
</feature>
<keyword evidence="9" id="KW-1185">Reference proteome</keyword>
<comment type="subcellular location">
    <subcellularLocation>
        <location evidence="1">Membrane</location>
        <topology evidence="1">Multi-pass membrane protein</topology>
    </subcellularLocation>
</comment>
<dbReference type="Gene3D" id="1.20.1250.20">
    <property type="entry name" value="MFS general substrate transporter like domains"/>
    <property type="match status" value="1"/>
</dbReference>
<feature type="transmembrane region" description="Helical" evidence="6">
    <location>
        <begin position="176"/>
        <end position="196"/>
    </location>
</feature>
<evidence type="ECO:0000259" key="7">
    <source>
        <dbReference type="PROSITE" id="PS50850"/>
    </source>
</evidence>
<feature type="transmembrane region" description="Helical" evidence="6">
    <location>
        <begin position="61"/>
        <end position="80"/>
    </location>
</feature>
<feature type="transmembrane region" description="Helical" evidence="6">
    <location>
        <begin position="224"/>
        <end position="246"/>
    </location>
</feature>
<dbReference type="Proteomes" id="UP000006844">
    <property type="component" value="Chromosome"/>
</dbReference>
<dbReference type="RefSeq" id="WP_013567585.1">
    <property type="nucleotide sequence ID" value="NC_014963.1"/>
</dbReference>
<keyword evidence="5 6" id="KW-0472">Membrane</keyword>
<reference evidence="8 9" key="1">
    <citation type="journal article" date="2012" name="Stand. Genomic Sci.">
        <title>Complete genome sequence of Terriglobus saanensis type strain SP1PR4(T), an Acidobacteria from tundra soil.</title>
        <authorList>
            <person name="Rawat S.R."/>
            <person name="Mannisto M.K."/>
            <person name="Starovoytov V."/>
            <person name="Goodwin L."/>
            <person name="Nolan M."/>
            <person name="Hauser L."/>
            <person name="Land M."/>
            <person name="Davenport K.W."/>
            <person name="Woyke T."/>
            <person name="Haggblom M.M."/>
        </authorList>
    </citation>
    <scope>NUCLEOTIDE SEQUENCE</scope>
    <source>
        <strain evidence="9">ATCC BAA-1853 / DSM 23119 / SP1PR4</strain>
    </source>
</reference>
<feature type="transmembrane region" description="Helical" evidence="6">
    <location>
        <begin position="386"/>
        <end position="406"/>
    </location>
</feature>
<dbReference type="PANTHER" id="PTHR23505:SF79">
    <property type="entry name" value="PROTEIN SPINSTER"/>
    <property type="match status" value="1"/>
</dbReference>
<dbReference type="EMBL" id="CP002467">
    <property type="protein sequence ID" value="ADV81852.1"/>
    <property type="molecule type" value="Genomic_DNA"/>
</dbReference>
<feature type="transmembrane region" description="Helical" evidence="6">
    <location>
        <begin position="266"/>
        <end position="284"/>
    </location>
</feature>
<evidence type="ECO:0000256" key="2">
    <source>
        <dbReference type="ARBA" id="ARBA00022448"/>
    </source>
</evidence>
<gene>
    <name evidence="8" type="ordered locus">AciPR4_1021</name>
</gene>
<feature type="transmembrane region" description="Helical" evidence="6">
    <location>
        <begin position="87"/>
        <end position="107"/>
    </location>
</feature>
<dbReference type="GO" id="GO:0022857">
    <property type="term" value="F:transmembrane transporter activity"/>
    <property type="evidence" value="ECO:0007669"/>
    <property type="project" value="InterPro"/>
</dbReference>
<dbReference type="HOGENOM" id="CLU_001265_5_12_0"/>
<feature type="domain" description="Major facilitator superfamily (MFS) profile" evidence="7">
    <location>
        <begin position="22"/>
        <end position="411"/>
    </location>
</feature>
<keyword evidence="2" id="KW-0813">Transport</keyword>
<dbReference type="CDD" id="cd17328">
    <property type="entry name" value="MFS_spinster_like"/>
    <property type="match status" value="1"/>
</dbReference>
<proteinExistence type="predicted"/>
<feature type="transmembrane region" description="Helical" evidence="6">
    <location>
        <begin position="113"/>
        <end position="134"/>
    </location>
</feature>
<dbReference type="Pfam" id="PF07690">
    <property type="entry name" value="MFS_1"/>
    <property type="match status" value="1"/>
</dbReference>
<evidence type="ECO:0000256" key="6">
    <source>
        <dbReference type="SAM" id="Phobius"/>
    </source>
</evidence>
<feature type="transmembrane region" description="Helical" evidence="6">
    <location>
        <begin position="146"/>
        <end position="164"/>
    </location>
</feature>
<dbReference type="eggNOG" id="COG2814">
    <property type="taxonomic scope" value="Bacteria"/>
</dbReference>
<evidence type="ECO:0000313" key="9">
    <source>
        <dbReference type="Proteomes" id="UP000006844"/>
    </source>
</evidence>
<name>E8UWW5_TERSS</name>
<dbReference type="PANTHER" id="PTHR23505">
    <property type="entry name" value="SPINSTER"/>
    <property type="match status" value="1"/>
</dbReference>
<dbReference type="InterPro" id="IPR011701">
    <property type="entry name" value="MFS"/>
</dbReference>
<dbReference type="InterPro" id="IPR020846">
    <property type="entry name" value="MFS_dom"/>
</dbReference>
<dbReference type="InterPro" id="IPR036259">
    <property type="entry name" value="MFS_trans_sf"/>
</dbReference>
<evidence type="ECO:0000256" key="1">
    <source>
        <dbReference type="ARBA" id="ARBA00004141"/>
    </source>
</evidence>
<organism evidence="8 9">
    <name type="scientific">Terriglobus saanensis (strain ATCC BAA-1853 / DSM 23119 / SP1PR4)</name>
    <dbReference type="NCBI Taxonomy" id="401053"/>
    <lineage>
        <taxon>Bacteria</taxon>
        <taxon>Pseudomonadati</taxon>
        <taxon>Acidobacteriota</taxon>
        <taxon>Terriglobia</taxon>
        <taxon>Terriglobales</taxon>
        <taxon>Acidobacteriaceae</taxon>
        <taxon>Terriglobus</taxon>
    </lineage>
</organism>
<dbReference type="SUPFAM" id="SSF103473">
    <property type="entry name" value="MFS general substrate transporter"/>
    <property type="match status" value="1"/>
</dbReference>